<evidence type="ECO:0000259" key="1">
    <source>
        <dbReference type="PROSITE" id="PS51462"/>
    </source>
</evidence>
<dbReference type="Gene3D" id="3.90.79.10">
    <property type="entry name" value="Nucleoside Triphosphate Pyrophosphohydrolase"/>
    <property type="match status" value="1"/>
</dbReference>
<dbReference type="GO" id="GO:0016787">
    <property type="term" value="F:hydrolase activity"/>
    <property type="evidence" value="ECO:0007669"/>
    <property type="project" value="UniProtKB-KW"/>
</dbReference>
<dbReference type="CDD" id="cd04681">
    <property type="entry name" value="NUDIX_Hydrolase"/>
    <property type="match status" value="1"/>
</dbReference>
<feature type="domain" description="Nudix hydrolase" evidence="1">
    <location>
        <begin position="55"/>
        <end position="188"/>
    </location>
</feature>
<reference evidence="3" key="1">
    <citation type="submission" date="2015-04" db="EMBL/GenBank/DDBJ databases">
        <authorList>
            <person name="Mushtaq Mamoona"/>
        </authorList>
    </citation>
    <scope>NUCLEOTIDE SEQUENCE [LARGE SCALE GENOMIC DNA]</scope>
    <source>
        <strain evidence="3">AN4859/03</strain>
    </source>
</reference>
<gene>
    <name evidence="2" type="ORF">BRSU_1734</name>
</gene>
<sequence length="188" mass="21931">MQEHTNDNFINALKIKEHIKYQFKYCPYCGEKDSFIFNDVKIFKCSKCKRTYFTNPASAVGVVIETPNGIVFVERKFEPQKGYIDMPGGFCEPYERAEDSAVREVFEETNIKLNKVNFLISGYNEYIYDGIMYITTDIFFYSNLDYIPETAANDDASKVIFIKRENIDLEKIAFESAKEALSYYINNF</sequence>
<dbReference type="RefSeq" id="WP_048594919.1">
    <property type="nucleotide sequence ID" value="NZ_CVLB01000001.1"/>
</dbReference>
<organism evidence="2 3">
    <name type="scientific">Brachyspira suanatina</name>
    <dbReference type="NCBI Taxonomy" id="381802"/>
    <lineage>
        <taxon>Bacteria</taxon>
        <taxon>Pseudomonadati</taxon>
        <taxon>Spirochaetota</taxon>
        <taxon>Spirochaetia</taxon>
        <taxon>Brachyspirales</taxon>
        <taxon>Brachyspiraceae</taxon>
        <taxon>Brachyspira</taxon>
    </lineage>
</organism>
<dbReference type="AlphaFoldDB" id="A0A0G4K7Z3"/>
<keyword evidence="2" id="KW-0378">Hydrolase</keyword>
<dbReference type="Pfam" id="PF00293">
    <property type="entry name" value="NUDIX"/>
    <property type="match status" value="1"/>
</dbReference>
<dbReference type="PANTHER" id="PTHR43736:SF1">
    <property type="entry name" value="DIHYDRONEOPTERIN TRIPHOSPHATE DIPHOSPHATASE"/>
    <property type="match status" value="1"/>
</dbReference>
<dbReference type="PANTHER" id="PTHR43736">
    <property type="entry name" value="ADP-RIBOSE PYROPHOSPHATASE"/>
    <property type="match status" value="1"/>
</dbReference>
<dbReference type="InterPro" id="IPR015797">
    <property type="entry name" value="NUDIX_hydrolase-like_dom_sf"/>
</dbReference>
<evidence type="ECO:0000313" key="2">
    <source>
        <dbReference type="EMBL" id="CRF33879.1"/>
    </source>
</evidence>
<dbReference type="Proteomes" id="UP000043763">
    <property type="component" value="Unassembled WGS sequence"/>
</dbReference>
<dbReference type="OrthoDB" id="9800077at2"/>
<dbReference type="PROSITE" id="PS51462">
    <property type="entry name" value="NUDIX"/>
    <property type="match status" value="1"/>
</dbReference>
<keyword evidence="3" id="KW-1185">Reference proteome</keyword>
<accession>A0A0G4K7Z3</accession>
<evidence type="ECO:0000313" key="3">
    <source>
        <dbReference type="Proteomes" id="UP000043763"/>
    </source>
</evidence>
<name>A0A0G4K7Z3_9SPIR</name>
<protein>
    <submittedName>
        <fullName evidence="2">NUDIX hydrolase</fullName>
    </submittedName>
</protein>
<proteinExistence type="predicted"/>
<dbReference type="EMBL" id="CVLB01000001">
    <property type="protein sequence ID" value="CRF33879.1"/>
    <property type="molecule type" value="Genomic_DNA"/>
</dbReference>
<dbReference type="SUPFAM" id="SSF55811">
    <property type="entry name" value="Nudix"/>
    <property type="match status" value="1"/>
</dbReference>
<dbReference type="InterPro" id="IPR000086">
    <property type="entry name" value="NUDIX_hydrolase_dom"/>
</dbReference>